<accession>A0A8K0D279</accession>
<name>A0A8K0D279_IGNLU</name>
<evidence type="ECO:0000313" key="1">
    <source>
        <dbReference type="EMBL" id="KAF2893440.1"/>
    </source>
</evidence>
<proteinExistence type="predicted"/>
<gene>
    <name evidence="1" type="ORF">ILUMI_12725</name>
</gene>
<dbReference type="Proteomes" id="UP000801492">
    <property type="component" value="Unassembled WGS sequence"/>
</dbReference>
<comment type="caution">
    <text evidence="1">The sequence shown here is derived from an EMBL/GenBank/DDBJ whole genome shotgun (WGS) entry which is preliminary data.</text>
</comment>
<keyword evidence="2" id="KW-1185">Reference proteome</keyword>
<protein>
    <submittedName>
        <fullName evidence="1">Uncharacterized protein</fullName>
    </submittedName>
</protein>
<evidence type="ECO:0000313" key="2">
    <source>
        <dbReference type="Proteomes" id="UP000801492"/>
    </source>
</evidence>
<dbReference type="AlphaFoldDB" id="A0A8K0D279"/>
<dbReference type="EMBL" id="VTPC01007979">
    <property type="protein sequence ID" value="KAF2893440.1"/>
    <property type="molecule type" value="Genomic_DNA"/>
</dbReference>
<reference evidence="1" key="1">
    <citation type="submission" date="2019-08" db="EMBL/GenBank/DDBJ databases">
        <title>The genome of the North American firefly Photinus pyralis.</title>
        <authorList>
            <consortium name="Photinus pyralis genome working group"/>
            <person name="Fallon T.R."/>
            <person name="Sander Lower S.E."/>
            <person name="Weng J.-K."/>
        </authorList>
    </citation>
    <scope>NUCLEOTIDE SEQUENCE</scope>
    <source>
        <strain evidence="1">TRF0915ILg1</strain>
        <tissue evidence="1">Whole body</tissue>
    </source>
</reference>
<sequence length="168" mass="19485">MMVHQQQANLEVWNHCKALEKSNVKLKKKVTFQDNVGNESKPMKLEEILIQHENHAAIPQQADVSVMTPPAEAASQAVPQTLQVQGLQRPRQLQRNNDSLYVDFCRERSTQPVSKTEYKEMLISKNIGFYVPRKDQCWCYEFDLKTTDKRKNTIDLIKTEMPANRAKK</sequence>
<organism evidence="1 2">
    <name type="scientific">Ignelater luminosus</name>
    <name type="common">Cucubano</name>
    <name type="synonym">Pyrophorus luminosus</name>
    <dbReference type="NCBI Taxonomy" id="2038154"/>
    <lineage>
        <taxon>Eukaryota</taxon>
        <taxon>Metazoa</taxon>
        <taxon>Ecdysozoa</taxon>
        <taxon>Arthropoda</taxon>
        <taxon>Hexapoda</taxon>
        <taxon>Insecta</taxon>
        <taxon>Pterygota</taxon>
        <taxon>Neoptera</taxon>
        <taxon>Endopterygota</taxon>
        <taxon>Coleoptera</taxon>
        <taxon>Polyphaga</taxon>
        <taxon>Elateriformia</taxon>
        <taxon>Elateroidea</taxon>
        <taxon>Elateridae</taxon>
        <taxon>Agrypninae</taxon>
        <taxon>Pyrophorini</taxon>
        <taxon>Ignelater</taxon>
    </lineage>
</organism>